<dbReference type="HAMAP" id="MF_01631">
    <property type="entry name" value="GlmU"/>
    <property type="match status" value="1"/>
</dbReference>
<dbReference type="InterPro" id="IPR001451">
    <property type="entry name" value="Hexapep"/>
</dbReference>
<keyword evidence="7 18" id="KW-0479">Metal-binding</keyword>
<feature type="region of interest" description="N-acetyltransferase" evidence="18">
    <location>
        <begin position="247"/>
        <end position="456"/>
    </location>
</feature>
<feature type="region of interest" description="Disordered" evidence="19">
    <location>
        <begin position="420"/>
        <end position="456"/>
    </location>
</feature>
<dbReference type="InterPro" id="IPR029044">
    <property type="entry name" value="Nucleotide-diphossugar_trans"/>
</dbReference>
<feature type="binding site" evidence="18">
    <location>
        <position position="419"/>
    </location>
    <ligand>
        <name>acetyl-CoA</name>
        <dbReference type="ChEBI" id="CHEBI:57288"/>
    </ligand>
</feature>
<dbReference type="UniPathway" id="UPA00973"/>
<feature type="binding site" evidence="18">
    <location>
        <position position="22"/>
    </location>
    <ligand>
        <name>UDP-N-acetyl-alpha-D-glucosamine</name>
        <dbReference type="ChEBI" id="CHEBI:57705"/>
    </ligand>
</feature>
<dbReference type="SUPFAM" id="SSF53448">
    <property type="entry name" value="Nucleotide-diphospho-sugar transferases"/>
    <property type="match status" value="1"/>
</dbReference>
<comment type="similarity">
    <text evidence="3 18">In the N-terminal section; belongs to the N-acetylglucosamine-1-phosphate uridyltransferase family.</text>
</comment>
<evidence type="ECO:0000256" key="9">
    <source>
        <dbReference type="ARBA" id="ARBA00022842"/>
    </source>
</evidence>
<comment type="similarity">
    <text evidence="2 18">In the C-terminal section; belongs to the transferase hexapeptide repeat family.</text>
</comment>
<dbReference type="InterPro" id="IPR050065">
    <property type="entry name" value="GlmU-like"/>
</dbReference>
<feature type="binding site" evidence="18">
    <location>
        <position position="135"/>
    </location>
    <ligand>
        <name>UDP-N-acetyl-alpha-D-glucosamine</name>
        <dbReference type="ChEBI" id="CHEBI:57705"/>
    </ligand>
</feature>
<feature type="binding site" evidence="18">
    <location>
        <begin position="382"/>
        <end position="383"/>
    </location>
    <ligand>
        <name>acetyl-CoA</name>
        <dbReference type="ChEBI" id="CHEBI:57288"/>
    </ligand>
</feature>
<feature type="binding site" evidence="18">
    <location>
        <position position="73"/>
    </location>
    <ligand>
        <name>UDP-N-acetyl-alpha-D-glucosamine</name>
        <dbReference type="ChEBI" id="CHEBI:57705"/>
    </ligand>
</feature>
<feature type="binding site" evidence="18">
    <location>
        <position position="376"/>
    </location>
    <ligand>
        <name>acetyl-CoA</name>
        <dbReference type="ChEBI" id="CHEBI:57288"/>
    </ligand>
</feature>
<proteinExistence type="inferred from homology"/>
<dbReference type="PANTHER" id="PTHR43584:SF3">
    <property type="entry name" value="BIFUNCTIONAL PROTEIN GLMU"/>
    <property type="match status" value="1"/>
</dbReference>
<evidence type="ECO:0000256" key="13">
    <source>
        <dbReference type="ARBA" id="ARBA00023315"/>
    </source>
</evidence>
<feature type="binding site" evidence="18">
    <location>
        <begin position="8"/>
        <end position="11"/>
    </location>
    <ligand>
        <name>UDP-N-acetyl-alpha-D-glucosamine</name>
        <dbReference type="ChEBI" id="CHEBI:57705"/>
    </ligand>
</feature>
<dbReference type="GO" id="GO:0071555">
    <property type="term" value="P:cell wall organization"/>
    <property type="evidence" value="ECO:0007669"/>
    <property type="project" value="UniProtKB-KW"/>
</dbReference>
<dbReference type="CDD" id="cd03353">
    <property type="entry name" value="LbH_GlmU_C"/>
    <property type="match status" value="1"/>
</dbReference>
<evidence type="ECO:0000256" key="2">
    <source>
        <dbReference type="ARBA" id="ARBA00007707"/>
    </source>
</evidence>
<feature type="active site" description="Proton acceptor" evidence="18">
    <location>
        <position position="359"/>
    </location>
</feature>
<evidence type="ECO:0000256" key="1">
    <source>
        <dbReference type="ARBA" id="ARBA00004496"/>
    </source>
</evidence>
<protein>
    <recommendedName>
        <fullName evidence="18">Bifunctional protein GlmU</fullName>
    </recommendedName>
    <domain>
        <recommendedName>
            <fullName evidence="18">UDP-N-acetylglucosamine pyrophosphorylase</fullName>
            <ecNumber evidence="18">2.7.7.23</ecNumber>
        </recommendedName>
        <alternativeName>
            <fullName evidence="18">N-acetylglucosamine-1-phosphate uridyltransferase</fullName>
        </alternativeName>
    </domain>
    <domain>
        <recommendedName>
            <fullName evidence="18">Glucosamine-1-phosphate N-acetyltransferase</fullName>
            <ecNumber evidence="18">2.3.1.157</ecNumber>
        </recommendedName>
    </domain>
</protein>
<accession>A0A4Z0FD10</accession>
<dbReference type="EMBL" id="SRIO01000002">
    <property type="protein sequence ID" value="TFZ83830.1"/>
    <property type="molecule type" value="Genomic_DNA"/>
</dbReference>
<feature type="binding site" evidence="18">
    <location>
        <begin position="78"/>
        <end position="79"/>
    </location>
    <ligand>
        <name>UDP-N-acetyl-alpha-D-glucosamine</name>
        <dbReference type="ChEBI" id="CHEBI:57705"/>
    </ligand>
</feature>
<comment type="catalytic activity">
    <reaction evidence="16 18">
        <text>N-acetyl-alpha-D-glucosamine 1-phosphate + UTP + H(+) = UDP-N-acetyl-alpha-D-glucosamine + diphosphate</text>
        <dbReference type="Rhea" id="RHEA:13509"/>
        <dbReference type="ChEBI" id="CHEBI:15378"/>
        <dbReference type="ChEBI" id="CHEBI:33019"/>
        <dbReference type="ChEBI" id="CHEBI:46398"/>
        <dbReference type="ChEBI" id="CHEBI:57705"/>
        <dbReference type="ChEBI" id="CHEBI:57776"/>
        <dbReference type="EC" id="2.7.7.23"/>
    </reaction>
</comment>
<dbReference type="GO" id="GO:0003977">
    <property type="term" value="F:UDP-N-acetylglucosamine diphosphorylase activity"/>
    <property type="evidence" value="ECO:0007669"/>
    <property type="project" value="UniProtKB-UniRule"/>
</dbReference>
<dbReference type="Pfam" id="PF12804">
    <property type="entry name" value="NTP_transf_3"/>
    <property type="match status" value="1"/>
</dbReference>
<dbReference type="GO" id="GO:0000902">
    <property type="term" value="P:cell morphogenesis"/>
    <property type="evidence" value="ECO:0007669"/>
    <property type="project" value="UniProtKB-UniRule"/>
</dbReference>
<organism evidence="21 22">
    <name type="scientific">Candidatus Macondimonas diazotrophica</name>
    <dbReference type="NCBI Taxonomy" id="2305248"/>
    <lineage>
        <taxon>Bacteria</taxon>
        <taxon>Pseudomonadati</taxon>
        <taxon>Pseudomonadota</taxon>
        <taxon>Gammaproteobacteria</taxon>
        <taxon>Chromatiales</taxon>
        <taxon>Ectothiorhodospiraceae</taxon>
        <taxon>Candidatus Macondimonas</taxon>
    </lineage>
</organism>
<feature type="region of interest" description="Linker" evidence="18">
    <location>
        <begin position="226"/>
        <end position="246"/>
    </location>
</feature>
<evidence type="ECO:0000256" key="5">
    <source>
        <dbReference type="ARBA" id="ARBA00022679"/>
    </source>
</evidence>
<evidence type="ECO:0000256" key="19">
    <source>
        <dbReference type="SAM" id="MobiDB-lite"/>
    </source>
</evidence>
<feature type="binding site" evidence="18">
    <location>
        <position position="329"/>
    </location>
    <ligand>
        <name>UDP-N-acetyl-alpha-D-glucosamine</name>
        <dbReference type="ChEBI" id="CHEBI:57705"/>
    </ligand>
</feature>
<comment type="pathway">
    <text evidence="18">Bacterial outer membrane biogenesis; LPS lipid A biosynthesis.</text>
</comment>
<feature type="binding site" evidence="18">
    <location>
        <position position="362"/>
    </location>
    <ligand>
        <name>UDP-N-acetyl-alpha-D-glucosamine</name>
        <dbReference type="ChEBI" id="CHEBI:57705"/>
    </ligand>
</feature>
<evidence type="ECO:0000256" key="12">
    <source>
        <dbReference type="ARBA" id="ARBA00023268"/>
    </source>
</evidence>
<keyword evidence="5 18" id="KW-0808">Transferase</keyword>
<keyword evidence="12 18" id="KW-0511">Multifunctional enzyme</keyword>
<keyword evidence="14 18" id="KW-0961">Cell wall biogenesis/degradation</keyword>
<feature type="binding site" evidence="18">
    <location>
        <position position="373"/>
    </location>
    <ligand>
        <name>UDP-N-acetyl-alpha-D-glucosamine</name>
        <dbReference type="ChEBI" id="CHEBI:57705"/>
    </ligand>
</feature>
<evidence type="ECO:0000256" key="3">
    <source>
        <dbReference type="ARBA" id="ARBA00007947"/>
    </source>
</evidence>
<evidence type="ECO:0000313" key="22">
    <source>
        <dbReference type="Proteomes" id="UP000297890"/>
    </source>
</evidence>
<dbReference type="PANTHER" id="PTHR43584">
    <property type="entry name" value="NUCLEOTIDYL TRANSFERASE"/>
    <property type="match status" value="1"/>
</dbReference>
<comment type="function">
    <text evidence="17 18">Catalyzes the last two sequential reactions in the de novo biosynthetic pathway for UDP-N-acetylglucosamine (UDP-GlcNAc). The C-terminal domain catalyzes the transfer of acetyl group from acetyl coenzyme A to glucosamine-1-phosphate (GlcN-1-P) to produce N-acetylglucosamine-1-phosphate (GlcNAc-1-P), which is converted into UDP-GlcNAc by the transfer of uridine 5-monophosphate (from uridine 5-triphosphate), a reaction catalyzed by the N-terminal domain.</text>
</comment>
<reference evidence="21 22" key="1">
    <citation type="journal article" date="2019" name="ISME J.">
        <title>Candidatus Macondimonas diazotrophica, a novel gammaproteobacterial genus dominating crude-oil-contaminated coastal sediments.</title>
        <authorList>
            <person name="Karthikeyan S."/>
            <person name="Konstantinidis K."/>
        </authorList>
    </citation>
    <scope>NUCLEOTIDE SEQUENCE [LARGE SCALE GENOMIC DNA]</scope>
    <source>
        <strain evidence="21 22">KTK01</strain>
    </source>
</reference>
<evidence type="ECO:0000256" key="11">
    <source>
        <dbReference type="ARBA" id="ARBA00022984"/>
    </source>
</evidence>
<evidence type="ECO:0000256" key="10">
    <source>
        <dbReference type="ARBA" id="ARBA00022960"/>
    </source>
</evidence>
<feature type="binding site" evidence="18">
    <location>
        <position position="401"/>
    </location>
    <ligand>
        <name>acetyl-CoA</name>
        <dbReference type="ChEBI" id="CHEBI:57288"/>
    </ligand>
</feature>
<comment type="caution">
    <text evidence="18">Lacks conserved residue(s) required for the propagation of feature annotation.</text>
</comment>
<dbReference type="NCBIfam" id="TIGR01173">
    <property type="entry name" value="glmU"/>
    <property type="match status" value="1"/>
</dbReference>
<sequence>MTTSVIVLAAGKGTRMNSALPKVLQPLGGEPLLAHVLSAARALSPAAIHVVVGHGMDAVRRACDGDDLRWVEQAEQLGTGHAVTQALPYLEAGTALVLYGDVPLVPAETLAALCTAASGGVALLVMTAPDPTGYGRILRQDGGAVLGIVEERDATPAQRRIGEVNTGLMAISVAMLRRYLPAIQPSNAQGEYYLTDVIGLAVAEGVPVQTVSVQHAEDALGVNDKAQLAIVERVLQRRRAEALMRGGVTVVDPARLDVRGELICGRDVFIDVNCVFEGRVILGDGVRIGAQSVVRDCELAAGVDVRPFSHLEGSRVGAAARIGPYARLRPGADLAPDTHVGNFVEIKQARVGRGSKINHLSYIGDAEVGCNVNVGAGTITCNYDGVNKHRTVIGDGAFIGSGSQLVAPVTVGEGATVGAGTTLRKDAPPRQLTVGGGRQVTLSHWRRPQSKDRTDG</sequence>
<dbReference type="Pfam" id="PF00132">
    <property type="entry name" value="Hexapep"/>
    <property type="match status" value="2"/>
</dbReference>
<feature type="binding site" evidence="18">
    <location>
        <begin position="99"/>
        <end position="101"/>
    </location>
    <ligand>
        <name>UDP-N-acetyl-alpha-D-glucosamine</name>
        <dbReference type="ChEBI" id="CHEBI:57705"/>
    </ligand>
</feature>
<dbReference type="EC" id="2.3.1.157" evidence="18"/>
<evidence type="ECO:0000256" key="17">
    <source>
        <dbReference type="ARBA" id="ARBA00049628"/>
    </source>
</evidence>
<dbReference type="Proteomes" id="UP000297890">
    <property type="component" value="Unassembled WGS sequence"/>
</dbReference>
<evidence type="ECO:0000256" key="15">
    <source>
        <dbReference type="ARBA" id="ARBA00048247"/>
    </source>
</evidence>
<dbReference type="GO" id="GO:0016020">
    <property type="term" value="C:membrane"/>
    <property type="evidence" value="ECO:0007669"/>
    <property type="project" value="GOC"/>
</dbReference>
<evidence type="ECO:0000256" key="7">
    <source>
        <dbReference type="ARBA" id="ARBA00022723"/>
    </source>
</evidence>
<feature type="binding site" evidence="18">
    <location>
        <position position="150"/>
    </location>
    <ligand>
        <name>UDP-N-acetyl-alpha-D-glucosamine</name>
        <dbReference type="ChEBI" id="CHEBI:57705"/>
    </ligand>
</feature>
<keyword evidence="4 18" id="KW-0963">Cytoplasm</keyword>
<keyword evidence="22" id="KW-1185">Reference proteome</keyword>
<dbReference type="UniPathway" id="UPA00113">
    <property type="reaction ID" value="UER00532"/>
</dbReference>
<dbReference type="GO" id="GO:0009252">
    <property type="term" value="P:peptidoglycan biosynthetic process"/>
    <property type="evidence" value="ECO:0007669"/>
    <property type="project" value="UniProtKB-UniRule"/>
</dbReference>
<gene>
    <name evidence="18 21" type="primary">glmU</name>
    <name evidence="21" type="ORF">E4680_02315</name>
</gene>
<comment type="subunit">
    <text evidence="18">Homotrimer.</text>
</comment>
<comment type="caution">
    <text evidence="21">The sequence shown here is derived from an EMBL/GenBank/DDBJ whole genome shotgun (WGS) entry which is preliminary data.</text>
</comment>
<dbReference type="CDD" id="cd02540">
    <property type="entry name" value="GT2_GlmU_N_bac"/>
    <property type="match status" value="1"/>
</dbReference>
<evidence type="ECO:0000313" key="21">
    <source>
        <dbReference type="EMBL" id="TFZ83830.1"/>
    </source>
</evidence>
<comment type="cofactor">
    <cofactor evidence="18">
        <name>Mg(2+)</name>
        <dbReference type="ChEBI" id="CHEBI:18420"/>
    </cofactor>
    <text evidence="18">Binds 1 Mg(2+) ion per subunit.</text>
</comment>
<dbReference type="GO" id="GO:0008360">
    <property type="term" value="P:regulation of cell shape"/>
    <property type="evidence" value="ECO:0007669"/>
    <property type="project" value="UniProtKB-KW"/>
</dbReference>
<dbReference type="GO" id="GO:0019134">
    <property type="term" value="F:glucosamine-1-phosphate N-acetyltransferase activity"/>
    <property type="evidence" value="ECO:0007669"/>
    <property type="project" value="UniProtKB-UniRule"/>
</dbReference>
<evidence type="ECO:0000256" key="4">
    <source>
        <dbReference type="ARBA" id="ARBA00022490"/>
    </source>
</evidence>
<feature type="domain" description="MobA-like NTP transferase" evidence="20">
    <location>
        <begin position="5"/>
        <end position="128"/>
    </location>
</feature>
<dbReference type="GO" id="GO:0009245">
    <property type="term" value="P:lipid A biosynthetic process"/>
    <property type="evidence" value="ECO:0007669"/>
    <property type="project" value="UniProtKB-UniRule"/>
</dbReference>
<evidence type="ECO:0000259" key="20">
    <source>
        <dbReference type="Pfam" id="PF12804"/>
    </source>
</evidence>
<dbReference type="Gene3D" id="3.90.550.10">
    <property type="entry name" value="Spore Coat Polysaccharide Biosynthesis Protein SpsA, Chain A"/>
    <property type="match status" value="1"/>
</dbReference>
<comment type="catalytic activity">
    <reaction evidence="15 18">
        <text>alpha-D-glucosamine 1-phosphate + acetyl-CoA = N-acetyl-alpha-D-glucosamine 1-phosphate + CoA + H(+)</text>
        <dbReference type="Rhea" id="RHEA:13725"/>
        <dbReference type="ChEBI" id="CHEBI:15378"/>
        <dbReference type="ChEBI" id="CHEBI:57287"/>
        <dbReference type="ChEBI" id="CHEBI:57288"/>
        <dbReference type="ChEBI" id="CHEBI:57776"/>
        <dbReference type="ChEBI" id="CHEBI:58516"/>
        <dbReference type="EC" id="2.3.1.157"/>
    </reaction>
</comment>
<evidence type="ECO:0000256" key="6">
    <source>
        <dbReference type="ARBA" id="ARBA00022695"/>
    </source>
</evidence>
<dbReference type="OrthoDB" id="9775031at2"/>
<dbReference type="RefSeq" id="WP_135280757.1">
    <property type="nucleotide sequence ID" value="NZ_SRIO01000002.1"/>
</dbReference>
<evidence type="ECO:0000256" key="18">
    <source>
        <dbReference type="HAMAP-Rule" id="MF_01631"/>
    </source>
</evidence>
<keyword evidence="13 18" id="KW-0012">Acyltransferase</keyword>
<evidence type="ECO:0000256" key="8">
    <source>
        <dbReference type="ARBA" id="ARBA00022737"/>
    </source>
</evidence>
<evidence type="ECO:0000256" key="14">
    <source>
        <dbReference type="ARBA" id="ARBA00023316"/>
    </source>
</evidence>
<feature type="binding site" evidence="18">
    <location>
        <position position="347"/>
    </location>
    <ligand>
        <name>UDP-N-acetyl-alpha-D-glucosamine</name>
        <dbReference type="ChEBI" id="CHEBI:57705"/>
    </ligand>
</feature>
<feature type="binding site" evidence="18">
    <location>
        <position position="101"/>
    </location>
    <ligand>
        <name>Mg(2+)</name>
        <dbReference type="ChEBI" id="CHEBI:18420"/>
    </ligand>
</feature>
<keyword evidence="6 18" id="KW-0548">Nucleotidyltransferase</keyword>
<keyword evidence="11 18" id="KW-0573">Peptidoglycan synthesis</keyword>
<dbReference type="InterPro" id="IPR005882">
    <property type="entry name" value="Bifunctional_GlmU"/>
</dbReference>
<feature type="binding site" evidence="18">
    <location>
        <position position="223"/>
    </location>
    <ligand>
        <name>Mg(2+)</name>
        <dbReference type="ChEBI" id="CHEBI:18420"/>
    </ligand>
</feature>
<dbReference type="InterPro" id="IPR011004">
    <property type="entry name" value="Trimer_LpxA-like_sf"/>
</dbReference>
<dbReference type="SUPFAM" id="SSF51161">
    <property type="entry name" value="Trimeric LpxA-like enzymes"/>
    <property type="match status" value="1"/>
</dbReference>
<feature type="binding site" evidence="18">
    <location>
        <position position="165"/>
    </location>
    <ligand>
        <name>UDP-N-acetyl-alpha-D-glucosamine</name>
        <dbReference type="ChEBI" id="CHEBI:57705"/>
    </ligand>
</feature>
<keyword evidence="10 18" id="KW-0133">Cell shape</keyword>
<keyword evidence="9 18" id="KW-0460">Magnesium</keyword>
<dbReference type="AlphaFoldDB" id="A0A4Z0FD10"/>
<dbReference type="GO" id="GO:0005737">
    <property type="term" value="C:cytoplasm"/>
    <property type="evidence" value="ECO:0007669"/>
    <property type="project" value="UniProtKB-SubCell"/>
</dbReference>
<comment type="pathway">
    <text evidence="18">Nucleotide-sugar biosynthesis; UDP-N-acetyl-alpha-D-glucosamine biosynthesis; UDP-N-acetyl-alpha-D-glucosamine from N-acetyl-alpha-D-glucosamine 1-phosphate: step 1/1.</text>
</comment>
<keyword evidence="8 18" id="KW-0677">Repeat</keyword>
<dbReference type="Gene3D" id="2.160.10.10">
    <property type="entry name" value="Hexapeptide repeat proteins"/>
    <property type="match status" value="1"/>
</dbReference>
<dbReference type="EC" id="2.7.7.23" evidence="18"/>
<dbReference type="GO" id="GO:0006048">
    <property type="term" value="P:UDP-N-acetylglucosamine biosynthetic process"/>
    <property type="evidence" value="ECO:0007669"/>
    <property type="project" value="UniProtKB-UniPathway"/>
</dbReference>
<evidence type="ECO:0000256" key="16">
    <source>
        <dbReference type="ARBA" id="ARBA00048493"/>
    </source>
</evidence>
<comment type="pathway">
    <text evidence="18">Nucleotide-sugar biosynthesis; UDP-N-acetyl-alpha-D-glucosamine biosynthesis; N-acetyl-alpha-D-glucosamine 1-phosphate from alpha-D-glucosamine 6-phosphate (route II): step 2/2.</text>
</comment>
<name>A0A4Z0FD10_9GAMM</name>
<dbReference type="InterPro" id="IPR025877">
    <property type="entry name" value="MobA-like_NTP_Trfase"/>
</dbReference>
<comment type="subcellular location">
    <subcellularLocation>
        <location evidence="1 18">Cytoplasm</location>
    </subcellularLocation>
</comment>
<dbReference type="GO" id="GO:0000287">
    <property type="term" value="F:magnesium ion binding"/>
    <property type="evidence" value="ECO:0007669"/>
    <property type="project" value="UniProtKB-UniRule"/>
</dbReference>
<dbReference type="InterPro" id="IPR038009">
    <property type="entry name" value="GlmU_C_LbH"/>
</dbReference>
<feature type="binding site" evidence="18">
    <location>
        <position position="223"/>
    </location>
    <ligand>
        <name>UDP-N-acetyl-alpha-D-glucosamine</name>
        <dbReference type="ChEBI" id="CHEBI:57705"/>
    </ligand>
</feature>
<feature type="region of interest" description="Pyrophosphorylase" evidence="18">
    <location>
        <begin position="1"/>
        <end position="225"/>
    </location>
</feature>